<dbReference type="STRING" id="929558.SMGD1_0303"/>
<gene>
    <name evidence="2" type="ORF">SMGD1_0303</name>
</gene>
<organism evidence="2 3">
    <name type="scientific">Sulfurimonas gotlandica (strain DSM 19862 / JCM 16533 / GD1)</name>
    <dbReference type="NCBI Taxonomy" id="929558"/>
    <lineage>
        <taxon>Bacteria</taxon>
        <taxon>Pseudomonadati</taxon>
        <taxon>Campylobacterota</taxon>
        <taxon>Epsilonproteobacteria</taxon>
        <taxon>Campylobacterales</taxon>
        <taxon>Sulfurimonadaceae</taxon>
        <taxon>Sulfurimonas</taxon>
    </lineage>
</organism>
<dbReference type="PATRIC" id="fig|929558.5.peg.302"/>
<dbReference type="OrthoDB" id="9810925at2"/>
<dbReference type="InterPro" id="IPR003961">
    <property type="entry name" value="FN3_dom"/>
</dbReference>
<accession>B6BNM6</accession>
<evidence type="ECO:0000313" key="2">
    <source>
        <dbReference type="EMBL" id="EHP28830.1"/>
    </source>
</evidence>
<dbReference type="eggNOG" id="COG4733">
    <property type="taxonomic scope" value="Bacteria"/>
</dbReference>
<keyword evidence="3" id="KW-1185">Reference proteome</keyword>
<dbReference type="CDD" id="cd00063">
    <property type="entry name" value="FN3"/>
    <property type="match status" value="2"/>
</dbReference>
<comment type="caution">
    <text evidence="2">The sequence shown here is derived from an EMBL/GenBank/DDBJ whole genome shotgun (WGS) entry which is preliminary data.</text>
</comment>
<dbReference type="SUPFAM" id="SSF49265">
    <property type="entry name" value="Fibronectin type III"/>
    <property type="match status" value="2"/>
</dbReference>
<evidence type="ECO:0000259" key="1">
    <source>
        <dbReference type="PROSITE" id="PS50853"/>
    </source>
</evidence>
<dbReference type="PROSITE" id="PS50853">
    <property type="entry name" value="FN3"/>
    <property type="match status" value="2"/>
</dbReference>
<dbReference type="Proteomes" id="UP000006431">
    <property type="component" value="Unassembled WGS sequence"/>
</dbReference>
<accession>H1FTQ4</accession>
<dbReference type="Gene3D" id="2.60.40.10">
    <property type="entry name" value="Immunoglobulins"/>
    <property type="match status" value="3"/>
</dbReference>
<reference evidence="2 3" key="1">
    <citation type="journal article" date="2012" name="Proc. Natl. Acad. Sci. U.S.A.">
        <title>Genome and physiology of a model Epsilonproteobacterium responsible for sulfide detoxification in marine oxygen depletion zones.</title>
        <authorList>
            <person name="Grote J."/>
            <person name="Schott T."/>
            <person name="Bruckner C.G."/>
            <person name="Glockner F.O."/>
            <person name="Jost G."/>
            <person name="Teeling H."/>
            <person name="Labrenz M."/>
            <person name="Jurgens K."/>
        </authorList>
    </citation>
    <scope>NUCLEOTIDE SEQUENCE [LARGE SCALE GENOMIC DNA]</scope>
    <source>
        <strain evidence="2 3">GD1</strain>
    </source>
</reference>
<name>B6BNM6_SULGG</name>
<proteinExistence type="predicted"/>
<sequence>MNAVAFEWRAIEDERVNGIYIYKQNMTQEASELSHYKTIDNRFTTHYLDNEIKPDTAYTYSFKTFSKEAESQMSEAKVINSLPVLQSVVWIQSIQNMPRTAKIIWRPHTNQKVKSYIIERRTLEEEKWSKIATVDGRLNAEFIDVDLKDEYVYKYRVLVLTYDGITSTPSEIVQVVTKALPISIKHIVATTNLPRKIEINWEKSTTEDFSFYHLYKSETSDGTYELIAKLYNPTFTDVIEEDGKEYFYRVSAVEKNGLESIHDKISIQGITLIKPEIPSLVEAKVVDNKIEIKWNNKDTRVKKYTVIKKAKTGWFDAKDEEFVDITGKKFLDPEIGPNITYYYQVFAIDEFGIKSEPSIEVEIKTPNTVANNVKKEEPKELSKKTQSKEVEVIVPTQDFN</sequence>
<evidence type="ECO:0000313" key="3">
    <source>
        <dbReference type="Proteomes" id="UP000006431"/>
    </source>
</evidence>
<protein>
    <submittedName>
        <fullName evidence="2">Protein containing fibronectin type III domain</fullName>
    </submittedName>
</protein>
<feature type="domain" description="Fibronectin type-III" evidence="1">
    <location>
        <begin position="274"/>
        <end position="368"/>
    </location>
</feature>
<dbReference type="EMBL" id="AFRZ01000001">
    <property type="protein sequence ID" value="EHP28830.1"/>
    <property type="molecule type" value="Genomic_DNA"/>
</dbReference>
<dbReference type="AlphaFoldDB" id="B6BNM6"/>
<dbReference type="InterPro" id="IPR013783">
    <property type="entry name" value="Ig-like_fold"/>
</dbReference>
<dbReference type="HOGENOM" id="CLU_680919_0_0_7"/>
<dbReference type="InterPro" id="IPR036116">
    <property type="entry name" value="FN3_sf"/>
</dbReference>
<feature type="domain" description="Fibronectin type-III" evidence="1">
    <location>
        <begin position="84"/>
        <end position="180"/>
    </location>
</feature>